<proteinExistence type="predicted"/>
<dbReference type="Pfam" id="PF00583">
    <property type="entry name" value="Acetyltransf_1"/>
    <property type="match status" value="1"/>
</dbReference>
<dbReference type="Proteomes" id="UP000293912">
    <property type="component" value="Chromosome"/>
</dbReference>
<evidence type="ECO:0000313" key="2">
    <source>
        <dbReference type="EMBL" id="QBM29609.1"/>
    </source>
</evidence>
<dbReference type="Gene3D" id="3.40.630.30">
    <property type="match status" value="1"/>
</dbReference>
<dbReference type="AlphaFoldDB" id="A0A4P6X3A0"/>
<accession>A0A4P6X3A0</accession>
<feature type="domain" description="N-acetyltransferase" evidence="1">
    <location>
        <begin position="9"/>
        <end position="161"/>
    </location>
</feature>
<keyword evidence="3" id="KW-1185">Reference proteome</keyword>
<dbReference type="InterPro" id="IPR016181">
    <property type="entry name" value="Acyl_CoA_acyltransferase"/>
</dbReference>
<evidence type="ECO:0000313" key="3">
    <source>
        <dbReference type="Proteomes" id="UP000293912"/>
    </source>
</evidence>
<name>A0A4P6X3A0_HYDPS</name>
<keyword evidence="2" id="KW-0808">Transferase</keyword>
<protein>
    <submittedName>
        <fullName evidence="2">Acetyltransferase (GNAT) family protein</fullName>
    </submittedName>
</protein>
<dbReference type="RefSeq" id="WP_066158078.1">
    <property type="nucleotide sequence ID" value="NZ_CP037867.1"/>
</dbReference>
<organism evidence="2 3">
    <name type="scientific">Hydrogenophaga pseudoflava</name>
    <name type="common">Pseudomonas carboxydoflava</name>
    <dbReference type="NCBI Taxonomy" id="47421"/>
    <lineage>
        <taxon>Bacteria</taxon>
        <taxon>Pseudomonadati</taxon>
        <taxon>Pseudomonadota</taxon>
        <taxon>Betaproteobacteria</taxon>
        <taxon>Burkholderiales</taxon>
        <taxon>Comamonadaceae</taxon>
        <taxon>Hydrogenophaga</taxon>
    </lineage>
</organism>
<dbReference type="SUPFAM" id="SSF55729">
    <property type="entry name" value="Acyl-CoA N-acyltransferases (Nat)"/>
    <property type="match status" value="1"/>
</dbReference>
<gene>
    <name evidence="2" type="ORF">HPF_18075</name>
</gene>
<dbReference type="GO" id="GO:0016747">
    <property type="term" value="F:acyltransferase activity, transferring groups other than amino-acyl groups"/>
    <property type="evidence" value="ECO:0007669"/>
    <property type="project" value="InterPro"/>
</dbReference>
<dbReference type="PROSITE" id="PS51186">
    <property type="entry name" value="GNAT"/>
    <property type="match status" value="1"/>
</dbReference>
<dbReference type="InterPro" id="IPR000182">
    <property type="entry name" value="GNAT_dom"/>
</dbReference>
<sequence>MTPTRLQLQRWQSLTGDQRERVLALHISPEQIEFAGTTAQAVSVCEGASPDEVAGLAILESETPIGFVLLSRGARLPDWAPAGAAALRAMRIDSREQGKGHGRASLALVAAWVSEHWVSCSKLALCVDDQNLAARRAYDVAGFTEYAEPRAGRIGLVRYLLRSLVGQRLTVHDSGGMGATGRTSQRSSL</sequence>
<dbReference type="EMBL" id="CP037867">
    <property type="protein sequence ID" value="QBM29609.1"/>
    <property type="molecule type" value="Genomic_DNA"/>
</dbReference>
<dbReference type="KEGG" id="hpse:HPF_18075"/>
<evidence type="ECO:0000259" key="1">
    <source>
        <dbReference type="PROSITE" id="PS51186"/>
    </source>
</evidence>
<reference evidence="2 3" key="1">
    <citation type="submission" date="2019-03" db="EMBL/GenBank/DDBJ databases">
        <authorList>
            <person name="Sebastian G."/>
            <person name="Baumann P."/>
            <person name="Ruckert C."/>
            <person name="Kalinowski J."/>
            <person name="Nebel B."/>
            <person name="Takors R."/>
            <person name="Blombach B."/>
        </authorList>
    </citation>
    <scope>NUCLEOTIDE SEQUENCE [LARGE SCALE GENOMIC DNA]</scope>
    <source>
        <strain evidence="2 3">DSM 1084</strain>
    </source>
</reference>